<organism evidence="2 3">
    <name type="scientific">Coemansia javaensis</name>
    <dbReference type="NCBI Taxonomy" id="2761396"/>
    <lineage>
        <taxon>Eukaryota</taxon>
        <taxon>Fungi</taxon>
        <taxon>Fungi incertae sedis</taxon>
        <taxon>Zoopagomycota</taxon>
        <taxon>Kickxellomycotina</taxon>
        <taxon>Kickxellomycetes</taxon>
        <taxon>Kickxellales</taxon>
        <taxon>Kickxellaceae</taxon>
        <taxon>Coemansia</taxon>
    </lineage>
</organism>
<protein>
    <submittedName>
        <fullName evidence="2">Uncharacterized protein</fullName>
    </submittedName>
</protein>
<sequence>MKLSIATACAALAATAVALPSHHYAANPAAVAPAAFVDTDADIAAPAVPAGSTLVGVATAKELRDARRDARRKEWQEWAHQEGANGVPNGTNFVAQILDGGGLPLITPSGSGTASGGFVLGGGIFPTMTFGAALVGGTSEFAAGVSNTIGFGGGQLPTGLAGGGFGLGIASNILMQGSATASEGGWLNGIIPTFAVGAQFNNLFGLQTSSGLAANIDGAGGAGATLGYGGNFINHSTVAINFGAGIDANFNVGSFTPTTTTTPTSAPTTP</sequence>
<keyword evidence="3" id="KW-1185">Reference proteome</keyword>
<dbReference type="AlphaFoldDB" id="A0A9W8H9G5"/>
<evidence type="ECO:0000256" key="1">
    <source>
        <dbReference type="SAM" id="SignalP"/>
    </source>
</evidence>
<feature type="signal peptide" evidence="1">
    <location>
        <begin position="1"/>
        <end position="18"/>
    </location>
</feature>
<gene>
    <name evidence="2" type="ORF">H4R18_002527</name>
</gene>
<feature type="chain" id="PRO_5040933220" evidence="1">
    <location>
        <begin position="19"/>
        <end position="270"/>
    </location>
</feature>
<dbReference type="OrthoDB" id="5594237at2759"/>
<dbReference type="Proteomes" id="UP001140217">
    <property type="component" value="Unassembled WGS sequence"/>
</dbReference>
<proteinExistence type="predicted"/>
<dbReference type="EMBL" id="JANBUL010000085">
    <property type="protein sequence ID" value="KAJ2782022.1"/>
    <property type="molecule type" value="Genomic_DNA"/>
</dbReference>
<evidence type="ECO:0000313" key="2">
    <source>
        <dbReference type="EMBL" id="KAJ2782022.1"/>
    </source>
</evidence>
<evidence type="ECO:0000313" key="3">
    <source>
        <dbReference type="Proteomes" id="UP001140217"/>
    </source>
</evidence>
<name>A0A9W8H9G5_9FUNG</name>
<keyword evidence="1" id="KW-0732">Signal</keyword>
<accession>A0A9W8H9G5</accession>
<reference evidence="2" key="1">
    <citation type="submission" date="2022-07" db="EMBL/GenBank/DDBJ databases">
        <title>Phylogenomic reconstructions and comparative analyses of Kickxellomycotina fungi.</title>
        <authorList>
            <person name="Reynolds N.K."/>
            <person name="Stajich J.E."/>
            <person name="Barry K."/>
            <person name="Grigoriev I.V."/>
            <person name="Crous P."/>
            <person name="Smith M.E."/>
        </authorList>
    </citation>
    <scope>NUCLEOTIDE SEQUENCE</scope>
    <source>
        <strain evidence="2">NBRC 105414</strain>
    </source>
</reference>
<comment type="caution">
    <text evidence="2">The sequence shown here is derived from an EMBL/GenBank/DDBJ whole genome shotgun (WGS) entry which is preliminary data.</text>
</comment>